<protein>
    <submittedName>
        <fullName evidence="7">ABC transporter ATP-binding protein</fullName>
    </submittedName>
</protein>
<keyword evidence="4" id="KW-0547">Nucleotide-binding</keyword>
<dbReference type="PROSITE" id="PS00211">
    <property type="entry name" value="ABC_TRANSPORTER_1"/>
    <property type="match status" value="1"/>
</dbReference>
<dbReference type="Proteomes" id="UP000658720">
    <property type="component" value="Unassembled WGS sequence"/>
</dbReference>
<organism evidence="7 8">
    <name type="scientific">Synechocystis salina LEGE 00031</name>
    <dbReference type="NCBI Taxonomy" id="1828736"/>
    <lineage>
        <taxon>Bacteria</taxon>
        <taxon>Bacillati</taxon>
        <taxon>Cyanobacteriota</taxon>
        <taxon>Cyanophyceae</taxon>
        <taxon>Synechococcales</taxon>
        <taxon>Merismopediaceae</taxon>
        <taxon>Synechocystis</taxon>
    </lineage>
</organism>
<name>A0ABR9VP69_9SYNC</name>
<dbReference type="Gene3D" id="3.40.50.300">
    <property type="entry name" value="P-loop containing nucleotide triphosphate hydrolases"/>
    <property type="match status" value="1"/>
</dbReference>
<keyword evidence="5 7" id="KW-0067">ATP-binding</keyword>
<dbReference type="RefSeq" id="WP_190599776.1">
    <property type="nucleotide sequence ID" value="NZ_JADEVV010000009.1"/>
</dbReference>
<accession>A0ABR9VP69</accession>
<dbReference type="CDD" id="cd03293">
    <property type="entry name" value="ABC_NrtD_SsuB_transporters"/>
    <property type="match status" value="1"/>
</dbReference>
<evidence type="ECO:0000256" key="3">
    <source>
        <dbReference type="ARBA" id="ARBA00022448"/>
    </source>
</evidence>
<keyword evidence="8" id="KW-1185">Reference proteome</keyword>
<evidence type="ECO:0000256" key="5">
    <source>
        <dbReference type="ARBA" id="ARBA00022840"/>
    </source>
</evidence>
<dbReference type="InterPro" id="IPR003439">
    <property type="entry name" value="ABC_transporter-like_ATP-bd"/>
</dbReference>
<dbReference type="PANTHER" id="PTHR42788">
    <property type="entry name" value="TAURINE IMPORT ATP-BINDING PROTEIN-RELATED"/>
    <property type="match status" value="1"/>
</dbReference>
<evidence type="ECO:0000256" key="1">
    <source>
        <dbReference type="ARBA" id="ARBA00004417"/>
    </source>
</evidence>
<evidence type="ECO:0000256" key="4">
    <source>
        <dbReference type="ARBA" id="ARBA00022741"/>
    </source>
</evidence>
<dbReference type="InterPro" id="IPR050166">
    <property type="entry name" value="ABC_transporter_ATP-bind"/>
</dbReference>
<dbReference type="InterPro" id="IPR017871">
    <property type="entry name" value="ABC_transporter-like_CS"/>
</dbReference>
<comment type="similarity">
    <text evidence="2">Belongs to the ABC transporter superfamily. Nitrate/nitrite/cyanate uptake transporter (NitT) (TC 3.A.1.16) family.</text>
</comment>
<dbReference type="EMBL" id="JADEVV010000009">
    <property type="protein sequence ID" value="MBE9253168.1"/>
    <property type="molecule type" value="Genomic_DNA"/>
</dbReference>
<reference evidence="7 8" key="1">
    <citation type="submission" date="2020-10" db="EMBL/GenBank/DDBJ databases">
        <authorList>
            <person name="Castelo-Branco R."/>
            <person name="Eusebio N."/>
            <person name="Adriana R."/>
            <person name="Vieira A."/>
            <person name="Brugerolle De Fraissinette N."/>
            <person name="Rezende De Castro R."/>
            <person name="Schneider M.P."/>
            <person name="Vasconcelos V."/>
            <person name="Leao P.N."/>
        </authorList>
    </citation>
    <scope>NUCLEOTIDE SEQUENCE [LARGE SCALE GENOMIC DNA]</scope>
    <source>
        <strain evidence="7 8">LEGE 00031</strain>
    </source>
</reference>
<proteinExistence type="inferred from homology"/>
<comment type="subcellular location">
    <subcellularLocation>
        <location evidence="1">Cell inner membrane</location>
        <topology evidence="1">Peripheral membrane protein</topology>
    </subcellularLocation>
</comment>
<comment type="caution">
    <text evidence="7">The sequence shown here is derived from an EMBL/GenBank/DDBJ whole genome shotgun (WGS) entry which is preliminary data.</text>
</comment>
<sequence length="266" mass="29798">MHLEITDLNRIFVGKRGSVVALKNINMHIETGEFVCAVGASGSGKSTLLRLIAGLDTPTSGTINVDGQKVTGPGADRGMVFQHYSLFPWMTVQENVEFGLKLQGCSQKERFDTASYYLDVVGLVNFAQAYPRELSGGMKQRVAIARSLACHPKVLLMDEPFGALDIQTKERMHEYLIDIWQRLQCSILMITHDVEEAVFLAQRVYVLSSRPGTIQRELTINLPGDEETPKNRTYKIKREPEFFKYSDEISSLLRGSHTEEAEAIAQ</sequence>
<evidence type="ECO:0000313" key="8">
    <source>
        <dbReference type="Proteomes" id="UP000658720"/>
    </source>
</evidence>
<dbReference type="PANTHER" id="PTHR42788:SF13">
    <property type="entry name" value="ALIPHATIC SULFONATES IMPORT ATP-BINDING PROTEIN SSUB"/>
    <property type="match status" value="1"/>
</dbReference>
<dbReference type="Pfam" id="PF00005">
    <property type="entry name" value="ABC_tran"/>
    <property type="match status" value="1"/>
</dbReference>
<gene>
    <name evidence="7" type="ORF">IQ217_04685</name>
</gene>
<dbReference type="PROSITE" id="PS50893">
    <property type="entry name" value="ABC_TRANSPORTER_2"/>
    <property type="match status" value="1"/>
</dbReference>
<keyword evidence="3" id="KW-0813">Transport</keyword>
<evidence type="ECO:0000313" key="7">
    <source>
        <dbReference type="EMBL" id="MBE9253168.1"/>
    </source>
</evidence>
<evidence type="ECO:0000256" key="2">
    <source>
        <dbReference type="ARBA" id="ARBA00009440"/>
    </source>
</evidence>
<dbReference type="SUPFAM" id="SSF52540">
    <property type="entry name" value="P-loop containing nucleoside triphosphate hydrolases"/>
    <property type="match status" value="1"/>
</dbReference>
<evidence type="ECO:0000259" key="6">
    <source>
        <dbReference type="PROSITE" id="PS50893"/>
    </source>
</evidence>
<dbReference type="InterPro" id="IPR003593">
    <property type="entry name" value="AAA+_ATPase"/>
</dbReference>
<feature type="domain" description="ABC transporter" evidence="6">
    <location>
        <begin position="3"/>
        <end position="234"/>
    </location>
</feature>
<dbReference type="SMART" id="SM00382">
    <property type="entry name" value="AAA"/>
    <property type="match status" value="1"/>
</dbReference>
<dbReference type="GO" id="GO:0005524">
    <property type="term" value="F:ATP binding"/>
    <property type="evidence" value="ECO:0007669"/>
    <property type="project" value="UniProtKB-KW"/>
</dbReference>
<dbReference type="InterPro" id="IPR027417">
    <property type="entry name" value="P-loop_NTPase"/>
</dbReference>